<evidence type="ECO:0000256" key="7">
    <source>
        <dbReference type="ARBA" id="ARBA00023242"/>
    </source>
</evidence>
<feature type="domain" description="Importin N-terminal" evidence="8">
    <location>
        <begin position="17"/>
        <end position="83"/>
    </location>
</feature>
<comment type="caution">
    <text evidence="9">The sequence shown here is derived from an EMBL/GenBank/DDBJ whole genome shotgun (WGS) entry which is preliminary data.</text>
</comment>
<evidence type="ECO:0000256" key="6">
    <source>
        <dbReference type="ARBA" id="ARBA00022927"/>
    </source>
</evidence>
<dbReference type="InterPro" id="IPR001494">
    <property type="entry name" value="Importin-beta_N"/>
</dbReference>
<dbReference type="GO" id="GO:0031267">
    <property type="term" value="F:small GTPase binding"/>
    <property type="evidence" value="ECO:0007669"/>
    <property type="project" value="InterPro"/>
</dbReference>
<evidence type="ECO:0000256" key="1">
    <source>
        <dbReference type="ARBA" id="ARBA00004123"/>
    </source>
</evidence>
<dbReference type="InterPro" id="IPR044189">
    <property type="entry name" value="XPO4/7-like"/>
</dbReference>
<dbReference type="Pfam" id="PF25795">
    <property type="entry name" value="TPR_XPO7"/>
    <property type="match status" value="1"/>
</dbReference>
<accession>A0A812NM77</accession>
<reference evidence="9" key="1">
    <citation type="submission" date="2021-02" db="EMBL/GenBank/DDBJ databases">
        <authorList>
            <person name="Dougan E. K."/>
            <person name="Rhodes N."/>
            <person name="Thang M."/>
            <person name="Chan C."/>
        </authorList>
    </citation>
    <scope>NUCLEOTIDE SEQUENCE</scope>
</reference>
<evidence type="ECO:0000256" key="3">
    <source>
        <dbReference type="ARBA" id="ARBA00009466"/>
    </source>
</evidence>
<keyword evidence="5" id="KW-0963">Cytoplasm</keyword>
<dbReference type="AlphaFoldDB" id="A0A812NM77"/>
<dbReference type="SMART" id="SM00913">
    <property type="entry name" value="IBN_N"/>
    <property type="match status" value="1"/>
</dbReference>
<evidence type="ECO:0000256" key="4">
    <source>
        <dbReference type="ARBA" id="ARBA00022448"/>
    </source>
</evidence>
<comment type="subcellular location">
    <subcellularLocation>
        <location evidence="2">Cytoplasm</location>
    </subcellularLocation>
    <subcellularLocation>
        <location evidence="1">Nucleus</location>
    </subcellularLocation>
</comment>
<evidence type="ECO:0000256" key="5">
    <source>
        <dbReference type="ARBA" id="ARBA00022490"/>
    </source>
</evidence>
<gene>
    <name evidence="9" type="primary">xpo7-b</name>
    <name evidence="9" type="ORF">SPIL2461_LOCUS6637</name>
</gene>
<evidence type="ECO:0000256" key="2">
    <source>
        <dbReference type="ARBA" id="ARBA00004496"/>
    </source>
</evidence>
<dbReference type="GO" id="GO:0005049">
    <property type="term" value="F:nuclear export signal receptor activity"/>
    <property type="evidence" value="ECO:0007669"/>
    <property type="project" value="InterPro"/>
</dbReference>
<dbReference type="GO" id="GO:0006611">
    <property type="term" value="P:protein export from nucleus"/>
    <property type="evidence" value="ECO:0007669"/>
    <property type="project" value="TreeGrafter"/>
</dbReference>
<evidence type="ECO:0000313" key="10">
    <source>
        <dbReference type="Proteomes" id="UP000649617"/>
    </source>
</evidence>
<comment type="similarity">
    <text evidence="3">Belongs to the exportin family.</text>
</comment>
<dbReference type="PANTHER" id="PTHR12596">
    <property type="entry name" value="EXPORTIN 4,7-RELATED"/>
    <property type="match status" value="1"/>
</dbReference>
<dbReference type="EMBL" id="CAJNIZ010010136">
    <property type="protein sequence ID" value="CAE7294777.1"/>
    <property type="molecule type" value="Genomic_DNA"/>
</dbReference>
<sequence>MCNALYNARSEAERAQAHQTLLPLVQNPQCMPQLQFVLAHTSSPHALIFAATGLMKLITSHWTSVSDQQKEEMRNFLLDYLAKNGPDLYRSAPMGVSPVVRLLCRVIKLAWLEGPQHQMITGKVDQFLQSSPLHWVLGLEIYTDLTTDMQPTIGPSMSRHRRTALSFRDTALPPIFTIAIQTLQQLSTGAINVPDKNDERRLSKQVLNLSCNCLSFDFMGTIPDDTSDEQGTVMVPHSWSMLRDDGIPKLFFDMYSRSCNYQWMECAQFCLQFLVLLAALRRSFFQKEEDRTRLLASMMQGTTAILASKMGLQEHSCYHELCRLLGKINATHQLNELCANEQFQAWIEQVYGFTMDSLRRWEVMPNSKHYLLGFWAAMVSPVILLQDKAPKALESFIQQVTVAYVESRLFMAEASADPAACNDWDDPLEDEVLRAEQLEVLSNLGRCRYQDTAQHIMKHFEETSRLGQQGVMPQRVFEKKMTWLVYMMGALVGGHASAKANRTDTECAPTHVVNGELAGRIFRLVNLTDQQKETSEGLEIAYLYFLEQFRKVYIGEHAKQVVQQQVNERLATVLGLEDENAVLGLLINKIGNNLQQRFQLETVVKKTLALFHELAAGINIVHTSDRSPHLIVSGRLLLKNDMVKYILSNHASPQFGFLTHSLQYGKYRTMYYHTLGKLLFMDIRENKEAFEKFMEPQGHILTSLWQQSCQNPQLLRQDSIKPALVGLCRDLRGIGLACSSCEPYSMLFDWLVDNPKNPSANRVNLFSRALDVWWDDPEVTTPLLKFMAEFVHNKAQRITFDQSSPNGILLFREASAILVTYGTRILQRTQFRDVYIEKYKGIGVCLDMFSHALHGNYTNFGVFELYSDNSLSNSMALALRLCLAIPLQELNAYLKALKPYYYFVELATRGHMSKVMELDPAMLTSLMQSVEEGLLSFETGVQMQSCAVVDNLISYFHSQLTGKSSPEQDRVRRYLAEAPHCLQKILHLMFQLVMTGEFSSMWSISRPLLGLILLHEQHFLQLKEQLINQQIEERRPKLRSYFDDLMAGVENSMNTKNKDHFTRNLYNFAQVADFSACHPSLLWSNHTKLC</sequence>
<dbReference type="InterPro" id="IPR057947">
    <property type="entry name" value="TPR_XPO7/RBP17"/>
</dbReference>
<keyword evidence="10" id="KW-1185">Reference proteome</keyword>
<name>A0A812NM77_SYMPI</name>
<evidence type="ECO:0000313" key="9">
    <source>
        <dbReference type="EMBL" id="CAE7294777.1"/>
    </source>
</evidence>
<dbReference type="GO" id="GO:0005643">
    <property type="term" value="C:nuclear pore"/>
    <property type="evidence" value="ECO:0007669"/>
    <property type="project" value="TreeGrafter"/>
</dbReference>
<dbReference type="OrthoDB" id="244158at2759"/>
<organism evidence="9 10">
    <name type="scientific">Symbiodinium pilosum</name>
    <name type="common">Dinoflagellate</name>
    <dbReference type="NCBI Taxonomy" id="2952"/>
    <lineage>
        <taxon>Eukaryota</taxon>
        <taxon>Sar</taxon>
        <taxon>Alveolata</taxon>
        <taxon>Dinophyceae</taxon>
        <taxon>Suessiales</taxon>
        <taxon>Symbiodiniaceae</taxon>
        <taxon>Symbiodinium</taxon>
    </lineage>
</organism>
<dbReference type="InterPro" id="IPR016024">
    <property type="entry name" value="ARM-type_fold"/>
</dbReference>
<dbReference type="SUPFAM" id="SSF48371">
    <property type="entry name" value="ARM repeat"/>
    <property type="match status" value="1"/>
</dbReference>
<dbReference type="PANTHER" id="PTHR12596:SF2">
    <property type="entry name" value="EXPORTIN-7 ISOFORM X1"/>
    <property type="match status" value="1"/>
</dbReference>
<keyword evidence="6" id="KW-0653">Protein transport</keyword>
<proteinExistence type="inferred from homology"/>
<dbReference type="Proteomes" id="UP000649617">
    <property type="component" value="Unassembled WGS sequence"/>
</dbReference>
<protein>
    <submittedName>
        <fullName evidence="9">Xpo7-b protein</fullName>
    </submittedName>
</protein>
<evidence type="ECO:0000259" key="8">
    <source>
        <dbReference type="PROSITE" id="PS50166"/>
    </source>
</evidence>
<dbReference type="Pfam" id="PF03810">
    <property type="entry name" value="IBN_N"/>
    <property type="match status" value="1"/>
</dbReference>
<dbReference type="GO" id="GO:0005737">
    <property type="term" value="C:cytoplasm"/>
    <property type="evidence" value="ECO:0007669"/>
    <property type="project" value="UniProtKB-SubCell"/>
</dbReference>
<dbReference type="Gene3D" id="1.25.10.10">
    <property type="entry name" value="Leucine-rich Repeat Variant"/>
    <property type="match status" value="1"/>
</dbReference>
<dbReference type="InterPro" id="IPR011989">
    <property type="entry name" value="ARM-like"/>
</dbReference>
<keyword evidence="7" id="KW-0539">Nucleus</keyword>
<keyword evidence="4" id="KW-0813">Transport</keyword>
<dbReference type="PROSITE" id="PS50166">
    <property type="entry name" value="IMPORTIN_B_NT"/>
    <property type="match status" value="1"/>
</dbReference>